<accession>Q80BN7</accession>
<proteinExistence type="predicted"/>
<name>Q80BN7_SHV2C</name>
<protein>
    <submittedName>
        <fullName evidence="1">Uncharacterized protein</fullName>
    </submittedName>
</protein>
<organismHost>
    <name type="scientific">Saimiri sciureus</name>
    <name type="common">Common squirrel monkey</name>
    <dbReference type="NCBI Taxonomy" id="9521"/>
</organismHost>
<dbReference type="GO" id="GO:0019079">
    <property type="term" value="P:viral genome replication"/>
    <property type="evidence" value="ECO:0007669"/>
    <property type="project" value="InterPro"/>
</dbReference>
<evidence type="ECO:0000313" key="1">
    <source>
        <dbReference type="EMBL" id="CAC84335.1"/>
    </source>
</evidence>
<dbReference type="Pfam" id="PF03324">
    <property type="entry name" value="Herpes_HEPA"/>
    <property type="match status" value="1"/>
</dbReference>
<evidence type="ECO:0000313" key="2">
    <source>
        <dbReference type="Proteomes" id="UP000168086"/>
    </source>
</evidence>
<reference evidence="1 2" key="1">
    <citation type="journal article" date="2003" name="Virology">
        <title>The genome of herpesvirus saimiri C488 which is capable of transforming human T cells.</title>
        <authorList>
            <person name="Ensser A."/>
            <person name="Thurau M."/>
            <person name="Wittmann S."/>
            <person name="Fickenscher H."/>
        </authorList>
    </citation>
    <scope>NUCLEOTIDE SEQUENCE [LARGE SCALE GENOMIC DNA]</scope>
    <source>
        <strain evidence="1">C488</strain>
    </source>
</reference>
<dbReference type="InterPro" id="IPR004996">
    <property type="entry name" value="HSV_HEPA"/>
</dbReference>
<organism evidence="1 2">
    <name type="scientific">Saimiriine herpesvirus 2 (strain 488)</name>
    <name type="common">SaHV-2</name>
    <name type="synonym">Herpesvirus saimiri</name>
    <dbReference type="NCBI Taxonomy" id="10384"/>
    <lineage>
        <taxon>Viruses</taxon>
        <taxon>Duplodnaviria</taxon>
        <taxon>Heunggongvirae</taxon>
        <taxon>Peploviricota</taxon>
        <taxon>Herviviricetes</taxon>
        <taxon>Herpesvirales</taxon>
        <taxon>Orthoherpesviridae</taxon>
        <taxon>Gammaherpesvirinae</taxon>
        <taxon>Rhadinovirus</taxon>
        <taxon>Rhadinovirus saimiriinegamma2</taxon>
        <taxon>Saimiriine herpesvirus 2</taxon>
    </lineage>
</organism>
<dbReference type="EMBL" id="AJ410493">
    <property type="protein sequence ID" value="CAC84335.1"/>
    <property type="molecule type" value="Genomic_DNA"/>
</dbReference>
<sequence length="450" mass="51913">MSTINSIDCHVIGIYFYNVILEKNLIIWQLNIITCSSHESTFCFVVDLLTAEDRDSILRVCSDQPTSQHHGVSLMTWELKVRMSQPILQTCMNNIRQPITILMSTDKVALEARPAWEKEACPGRYLKGAYLYSQCSQILASVPKLTLENNVQQWYPYLLNNSTIEDLEIHIKCSEGLYTCSSNSEPPLKKTQHLRIEDVFKIVDHSFLVAKTNIHIRTVIPIFHLLWVNVECKWNGCLPEFFRALHSKIYREFTGIAPIFTYLFPGGCPEATPFDIYFCGFPFVNLNCGKPEKKLLCDLPRLHCPQILLSLPGNHADDLLCQPRDIPLPSIPKIWPINGIDINSKFCLEETSEIAFLNFKHIIVEVDFLRPMCYIMGCKSDEIHNIIKFGSNNLNNTLHTWYNWFISTIFKWATKKSFNWTAMTQFKVYLSAVYASEIPKVSYKLVKDYE</sequence>
<dbReference type="Proteomes" id="UP000168086">
    <property type="component" value="Genome"/>
</dbReference>